<reference evidence="2" key="1">
    <citation type="submission" date="2017-11" db="EMBL/GenBank/DDBJ databases">
        <title>Three new genomes from thermophilic consortium.</title>
        <authorList>
            <person name="Quaggio R."/>
            <person name="Amgarten D."/>
            <person name="Setubal J.C."/>
        </authorList>
    </citation>
    <scope>NUCLEOTIDE SEQUENCE</scope>
    <source>
        <strain evidence="2">ZCTH01-B2</strain>
    </source>
</reference>
<dbReference type="Proteomes" id="UP000732377">
    <property type="component" value="Unassembled WGS sequence"/>
</dbReference>
<dbReference type="RefSeq" id="WP_273377454.1">
    <property type="nucleotide sequence ID" value="NZ_PIUK01000002.1"/>
</dbReference>
<proteinExistence type="predicted"/>
<accession>A0A953I0E0</accession>
<evidence type="ECO:0000313" key="3">
    <source>
        <dbReference type="Proteomes" id="UP000732377"/>
    </source>
</evidence>
<keyword evidence="2" id="KW-0436">Ligase</keyword>
<dbReference type="SUPFAM" id="SSF56801">
    <property type="entry name" value="Acetyl-CoA synthetase-like"/>
    <property type="match status" value="1"/>
</dbReference>
<dbReference type="InterPro" id="IPR045851">
    <property type="entry name" value="AMP-bd_C_sf"/>
</dbReference>
<evidence type="ECO:0000259" key="1">
    <source>
        <dbReference type="Pfam" id="PF14535"/>
    </source>
</evidence>
<feature type="domain" description="AMP-dependent ligase C-terminal" evidence="1">
    <location>
        <begin position="347"/>
        <end position="439"/>
    </location>
</feature>
<dbReference type="Pfam" id="PF14535">
    <property type="entry name" value="AMP-binding_C_2"/>
    <property type="match status" value="1"/>
</dbReference>
<gene>
    <name evidence="2" type="ORF">CWE10_00615</name>
</gene>
<dbReference type="GO" id="GO:0016874">
    <property type="term" value="F:ligase activity"/>
    <property type="evidence" value="ECO:0007669"/>
    <property type="project" value="UniProtKB-KW"/>
</dbReference>
<organism evidence="2 3">
    <name type="scientific">Symbiobacterium thermophilum</name>
    <dbReference type="NCBI Taxonomy" id="2734"/>
    <lineage>
        <taxon>Bacteria</taxon>
        <taxon>Bacillati</taxon>
        <taxon>Bacillota</taxon>
        <taxon>Clostridia</taxon>
        <taxon>Eubacteriales</taxon>
        <taxon>Symbiobacteriaceae</taxon>
        <taxon>Symbiobacterium</taxon>
    </lineage>
</organism>
<evidence type="ECO:0000313" key="2">
    <source>
        <dbReference type="EMBL" id="MBY6274711.1"/>
    </source>
</evidence>
<dbReference type="InterPro" id="IPR042099">
    <property type="entry name" value="ANL_N_sf"/>
</dbReference>
<dbReference type="Gene3D" id="3.30.300.30">
    <property type="match status" value="1"/>
</dbReference>
<name>A0A953I0E0_SYMTR</name>
<dbReference type="PANTHER" id="PTHR43845">
    <property type="entry name" value="BLR5969 PROTEIN"/>
    <property type="match status" value="1"/>
</dbReference>
<sequence length="445" mass="49364">MQIELERSHWQPEAERMGRAELARLQAERLRAQVERALASPFYRRLWQGVGPIDPADFRTPADVARLPFLHKSDLVDAQLRKPPLGDLPMSPAEERREVYPVHVVGGSLYTVYGERDLARTAEIGARIMWGLGLRPGELIHNAFGYGLFAGGISWHRAARAMGAAIIPIGTDSVKRQVEMLFNFRPVMLIGAPSHAVYLAERIQERGLSPRDIGLRYGLFGGEPGAGEPITRKRLERLYGCPAFDFYGVTEVGPLLAGECRLQQGLHWAEDHVLVEVINPATMAPCAEGETGVLVLTDLTREDMPLIRYWTGDMATLVTEPCGCGRTLARSPGGVRGRLDELVMIRGAKFYPVQVERVLSSYGTLADEYRIVLERDPATWLDRCTVQVEAAPGEFPSPALEERISRRLSDELAVDVAVQILPYGSLERSPRRVRIVDRRAGSGGP</sequence>
<dbReference type="EMBL" id="PIUK01000002">
    <property type="protein sequence ID" value="MBY6274711.1"/>
    <property type="molecule type" value="Genomic_DNA"/>
</dbReference>
<comment type="caution">
    <text evidence="2">The sequence shown here is derived from an EMBL/GenBank/DDBJ whole genome shotgun (WGS) entry which is preliminary data.</text>
</comment>
<dbReference type="PANTHER" id="PTHR43845:SF1">
    <property type="entry name" value="BLR5969 PROTEIN"/>
    <property type="match status" value="1"/>
</dbReference>
<dbReference type="InterPro" id="IPR028154">
    <property type="entry name" value="AMP-dep_Lig_C"/>
</dbReference>
<protein>
    <submittedName>
        <fullName evidence="2">CoA ligase</fullName>
    </submittedName>
</protein>
<dbReference type="Gene3D" id="3.40.50.12780">
    <property type="entry name" value="N-terminal domain of ligase-like"/>
    <property type="match status" value="1"/>
</dbReference>
<dbReference type="AlphaFoldDB" id="A0A953I0E0"/>